<dbReference type="RefSeq" id="WP_007215922.1">
    <property type="nucleotide sequence ID" value="NZ_JH724085.1"/>
</dbReference>
<dbReference type="PANTHER" id="PTHR33841">
    <property type="entry name" value="DNA METHYLTRANSFERASE YEEA-RELATED"/>
    <property type="match status" value="1"/>
</dbReference>
<evidence type="ECO:0000313" key="6">
    <source>
        <dbReference type="EMBL" id="EIY36319.1"/>
    </source>
</evidence>
<comment type="catalytic activity">
    <reaction evidence="4">
        <text>a 2'-deoxyadenosine in DNA + S-adenosyl-L-methionine = an N(6)-methyl-2'-deoxyadenosine in DNA + S-adenosyl-L-homocysteine + H(+)</text>
        <dbReference type="Rhea" id="RHEA:15197"/>
        <dbReference type="Rhea" id="RHEA-COMP:12418"/>
        <dbReference type="Rhea" id="RHEA-COMP:12419"/>
        <dbReference type="ChEBI" id="CHEBI:15378"/>
        <dbReference type="ChEBI" id="CHEBI:57856"/>
        <dbReference type="ChEBI" id="CHEBI:59789"/>
        <dbReference type="ChEBI" id="CHEBI:90615"/>
        <dbReference type="ChEBI" id="CHEBI:90616"/>
        <dbReference type="EC" id="2.1.1.72"/>
    </reaction>
</comment>
<proteinExistence type="predicted"/>
<keyword evidence="5" id="KW-0175">Coiled coil</keyword>
<dbReference type="PANTHER" id="PTHR33841:SF1">
    <property type="entry name" value="DNA METHYLTRANSFERASE A"/>
    <property type="match status" value="1"/>
</dbReference>
<dbReference type="GO" id="GO:0009007">
    <property type="term" value="F:site-specific DNA-methyltransferase (adenine-specific) activity"/>
    <property type="evidence" value="ECO:0007669"/>
    <property type="project" value="UniProtKB-EC"/>
</dbReference>
<evidence type="ECO:0000256" key="4">
    <source>
        <dbReference type="ARBA" id="ARBA00047942"/>
    </source>
</evidence>
<feature type="coiled-coil region" evidence="5">
    <location>
        <begin position="791"/>
        <end position="818"/>
    </location>
</feature>
<keyword evidence="2" id="KW-0489">Methyltransferase</keyword>
<evidence type="ECO:0000256" key="1">
    <source>
        <dbReference type="ARBA" id="ARBA00011900"/>
    </source>
</evidence>
<evidence type="ECO:0000256" key="2">
    <source>
        <dbReference type="ARBA" id="ARBA00022603"/>
    </source>
</evidence>
<organism evidence="6 7">
    <name type="scientific">Bacteroides cellulosilyticus CL02T12C19</name>
    <dbReference type="NCBI Taxonomy" id="997874"/>
    <lineage>
        <taxon>Bacteria</taxon>
        <taxon>Pseudomonadati</taxon>
        <taxon>Bacteroidota</taxon>
        <taxon>Bacteroidia</taxon>
        <taxon>Bacteroidales</taxon>
        <taxon>Bacteroidaceae</taxon>
        <taxon>Bacteroides</taxon>
    </lineage>
</organism>
<protein>
    <recommendedName>
        <fullName evidence="1">site-specific DNA-methyltransferase (adenine-specific)</fullName>
        <ecNumber evidence="1">2.1.1.72</ecNumber>
    </recommendedName>
</protein>
<dbReference type="SUPFAM" id="SSF53335">
    <property type="entry name" value="S-adenosyl-L-methionine-dependent methyltransferases"/>
    <property type="match status" value="1"/>
</dbReference>
<sequence>MADNITYRFIQNIGDYFPSGYFTENFVDKVQKCAGRTADEMKELNKPFTALRAQYEDYKNFIINDHPRVKDVIRRTHEWHTALLKVLGYDTDHAYQEPYVVSDNGEVIEMIPVRHILRSGDKISMLIMEMQHLISVDEQSPAGLFEQQYESEPDKNTRQQRYYAGQWADVIPAQYLNKEKYHFSPAIINKAVTQIFLMPEERRPHFILMLAGNMVFLFDKDKWARGSYLQFSIDDLYTQGQIKSSRNHYALFQLLVNKEALAADGQTVLMDSLIEESYKNAYEVTKDLKEGVILAVETLANEALYYMKHITHRPFGKKHIEADGTIAYDETDDDFEAEVKDDCLTIVYRLLFILFAESRPELEILPTGDEVYKRGYSFEALRDLEQVRLISDETRNSYFFDDSIKHLFAILSKGFHKDDEANNKSFRVRPIDSPIFNDNRLKQLHDVRIRNVKWQEIIRALSLSHSKKYCGRISYASLGVNQLGSVYESLLAYRGFYAEEDYIEVCKAGAPEDGTYLVPYSRMEAFDIREVICDDETGEPRRLPRGTFVYRLNGRDRQKSASYYTPEVLTRSTIKYTIKAIVDEVREGKRKPMDLLDLKILEPAVGAAAFLNEVINQLAEAYMTYVEKKPAPDRYRDELQKVKAYIATHNVYGVDLNPTAIELGKLSLWLNVIHKDMETPFFANRLTVGNAVIGAWLKVYDRNEIQAKKGSRKLEANEWWTKAPHKVKFGRTRVNRSVNKEVYHFLLPDKAMLAALGLKDMKKEHATEAKVMADRLKDWTAPIGEDQFRTLQRLSAKIDLLLREAMETQVNIEHLTNNRRDIWPHEIPQDNKLFRAYDQAEKYAEKERIFDTRYRHDNAYYKLKLVMDYWCALWFWEYQDAAALPTREEYWREIENLLDVSNDKLDRNTQRAMAGANMVCEEPEFEYGSKRMTEEQAQIVTKSKEEMLESTTSQTTLFADEEPERFKIAKRLAGRYHFFHPMLEFIEVFWLRDGFDIICGNPPWLKLQFDDKAVLSERYPEVMIHKVSAPDARAMQTRFMEDESMRRIYEDEQMEVQCSSVFMNAFANYPLLIGQQTNLYKCVLTNTFDLVSAENGYIGILCPESIYDDPKGQPLRRELYKRLRYHFQYQNELRLFAEVDHHTVYGDQLLGPRRSSSPRFASLSNIFHPNTVDACFAHDGHGDCGGIKDKEGNWNTVAHKNRIVHFGEEELRVLAKTFENSDDWEATKLVGIHNKEIIDVLRSLSDFSNHVSDIEHITSVCHDETYGIDKGIIVRNTCFPNWDNYEMIYNGPQFYINNPLYKTPRSSCVLNSDYDPIDLEKISDDYSSRTNYLPGLELNEYKNLINGFKIGQNKDGNSTFECWMDYYKVGFRKMLSQAGERTLICALLPRKSAHINGVISVAFRNGNYSVDMTALCSSLVLDFYMKTVGASNLMPMRMQMLPLGVPFQYIKPLRARTLRLNCVTNRYADLWQEVWDASYKQEQWSIKDKRLAPWNTLTEEWNHNTPLRNYFERRMALVEIDVLAAMALGLTLDELIMMYEIQFPVLQQNENDTWYDRHGRIVFTCSKGLIGVGVDRPTWNRIREMHPGETYTYTLTSELYAGQTITYEAPFTKCDRVEDYRTAWEYFENVYNK</sequence>
<reference evidence="6 7" key="1">
    <citation type="submission" date="2012-02" db="EMBL/GenBank/DDBJ databases">
        <title>The Genome Sequence of Bacteroides cellulosilyticus CL02T12C19.</title>
        <authorList>
            <consortium name="The Broad Institute Genome Sequencing Platform"/>
            <person name="Earl A."/>
            <person name="Ward D."/>
            <person name="Feldgarden M."/>
            <person name="Gevers D."/>
            <person name="Zitomersky N.L."/>
            <person name="Coyne M.J."/>
            <person name="Comstock L.E."/>
            <person name="Young S.K."/>
            <person name="Zeng Q."/>
            <person name="Gargeya S."/>
            <person name="Fitzgerald M."/>
            <person name="Haas B."/>
            <person name="Abouelleil A."/>
            <person name="Alvarado L."/>
            <person name="Arachchi H.M."/>
            <person name="Berlin A."/>
            <person name="Chapman S.B."/>
            <person name="Gearin G."/>
            <person name="Goldberg J."/>
            <person name="Griggs A."/>
            <person name="Gujja S."/>
            <person name="Hansen M."/>
            <person name="Heiman D."/>
            <person name="Howarth C."/>
            <person name="Larimer J."/>
            <person name="Lui A."/>
            <person name="MacDonald P.J.P."/>
            <person name="McCowen C."/>
            <person name="Montmayeur A."/>
            <person name="Murphy C."/>
            <person name="Neiman D."/>
            <person name="Pearson M."/>
            <person name="Priest M."/>
            <person name="Roberts A."/>
            <person name="Saif S."/>
            <person name="Shea T."/>
            <person name="Sisk P."/>
            <person name="Stolte C."/>
            <person name="Sykes S."/>
            <person name="Wortman J."/>
            <person name="Nusbaum C."/>
            <person name="Birren B."/>
        </authorList>
    </citation>
    <scope>NUCLEOTIDE SEQUENCE [LARGE SCALE GENOMIC DNA]</scope>
    <source>
        <strain evidence="6 7">CL02T12C19</strain>
    </source>
</reference>
<dbReference type="InterPro" id="IPR029063">
    <property type="entry name" value="SAM-dependent_MTases_sf"/>
</dbReference>
<name>I9FRK5_9BACE</name>
<dbReference type="PATRIC" id="fig|997874.3.peg.1004"/>
<dbReference type="EMBL" id="AGXG01000021">
    <property type="protein sequence ID" value="EIY36319.1"/>
    <property type="molecule type" value="Genomic_DNA"/>
</dbReference>
<dbReference type="InterPro" id="IPR050953">
    <property type="entry name" value="N4_N6_ade-DNA_methylase"/>
</dbReference>
<dbReference type="HOGENOM" id="CLU_003916_0_0_10"/>
<dbReference type="OrthoDB" id="32195at2"/>
<dbReference type="EC" id="2.1.1.72" evidence="1"/>
<evidence type="ECO:0000256" key="3">
    <source>
        <dbReference type="ARBA" id="ARBA00022679"/>
    </source>
</evidence>
<evidence type="ECO:0000313" key="7">
    <source>
        <dbReference type="Proteomes" id="UP000003741"/>
    </source>
</evidence>
<dbReference type="Gene3D" id="3.40.50.150">
    <property type="entry name" value="Vaccinia Virus protein VP39"/>
    <property type="match status" value="2"/>
</dbReference>
<keyword evidence="7" id="KW-1185">Reference proteome</keyword>
<accession>I9FRK5</accession>
<dbReference type="REBASE" id="92467">
    <property type="entry name" value="Bce12C19ORF999P"/>
</dbReference>
<dbReference type="Proteomes" id="UP000003741">
    <property type="component" value="Unassembled WGS sequence"/>
</dbReference>
<gene>
    <name evidence="6" type="ORF">HMPREF1062_00999</name>
</gene>
<comment type="caution">
    <text evidence="6">The sequence shown here is derived from an EMBL/GenBank/DDBJ whole genome shotgun (WGS) entry which is preliminary data.</text>
</comment>
<keyword evidence="3" id="KW-0808">Transferase</keyword>
<evidence type="ECO:0000256" key="5">
    <source>
        <dbReference type="SAM" id="Coils"/>
    </source>
</evidence>
<dbReference type="GO" id="GO:0032259">
    <property type="term" value="P:methylation"/>
    <property type="evidence" value="ECO:0007669"/>
    <property type="project" value="UniProtKB-KW"/>
</dbReference>